<evidence type="ECO:0000313" key="1">
    <source>
        <dbReference type="EMBL" id="PVZ15131.1"/>
    </source>
</evidence>
<dbReference type="EMBL" id="QEKY01000001">
    <property type="protein sequence ID" value="PVZ15131.1"/>
    <property type="molecule type" value="Genomic_DNA"/>
</dbReference>
<sequence>MYRFDIEPKRNMLLNRILPPPHCRDGNTHVKKRIGELRISTYANSRENSRQKNIVLVPFREESCAGSKKFWREIP</sequence>
<dbReference type="Proteomes" id="UP000245462">
    <property type="component" value="Unassembled WGS sequence"/>
</dbReference>
<reference evidence="1 2" key="1">
    <citation type="submission" date="2018-04" db="EMBL/GenBank/DDBJ databases">
        <title>Genomic Encyclopedia of Type Strains, Phase IV (KMG-IV): sequencing the most valuable type-strain genomes for metagenomic binning, comparative biology and taxonomic classification.</title>
        <authorList>
            <person name="Goeker M."/>
        </authorList>
    </citation>
    <scope>NUCLEOTIDE SEQUENCE [LARGE SCALE GENOMIC DNA]</scope>
    <source>
        <strain evidence="1 2">DSM 28520</strain>
    </source>
</reference>
<evidence type="ECO:0000313" key="2">
    <source>
        <dbReference type="Proteomes" id="UP000245462"/>
    </source>
</evidence>
<proteinExistence type="predicted"/>
<accession>A0A2U1FSF8</accession>
<name>A0A2U1FSF8_9PORP</name>
<comment type="caution">
    <text evidence="1">The sequence shown here is derived from an EMBL/GenBank/DDBJ whole genome shotgun (WGS) entry which is preliminary data.</text>
</comment>
<dbReference type="AlphaFoldDB" id="A0A2U1FSF8"/>
<organism evidence="1 2">
    <name type="scientific">Porphyromonas loveana</name>
    <dbReference type="NCBI Taxonomy" id="1884669"/>
    <lineage>
        <taxon>Bacteria</taxon>
        <taxon>Pseudomonadati</taxon>
        <taxon>Bacteroidota</taxon>
        <taxon>Bacteroidia</taxon>
        <taxon>Bacteroidales</taxon>
        <taxon>Porphyromonadaceae</taxon>
        <taxon>Porphyromonas</taxon>
    </lineage>
</organism>
<protein>
    <submittedName>
        <fullName evidence="1">Uncharacterized protein</fullName>
    </submittedName>
</protein>
<keyword evidence="2" id="KW-1185">Reference proteome</keyword>
<gene>
    <name evidence="1" type="ORF">C7382_10160</name>
</gene>